<evidence type="ECO:0000259" key="2">
    <source>
        <dbReference type="Pfam" id="PF07790"/>
    </source>
</evidence>
<dbReference type="Proteomes" id="UP000198902">
    <property type="component" value="Unassembled WGS sequence"/>
</dbReference>
<accession>A0A0D6JPG9</accession>
<evidence type="ECO:0000256" key="1">
    <source>
        <dbReference type="SAM" id="Phobius"/>
    </source>
</evidence>
<sequence>MPALSPTERRSNRGLSPVVGVSLLVVIVVLLAATVGAMVMGFEDVLTEPQPQVSFDVDYHPDGPGNGANGAYINITHEFGSIEDGSQVFVVDDAGNRIAWEDVWTGGETVGPAGEYAHIDGAGSDSALRPICEAGQHYRVVIEREGGSSSVLVDYEIPTEPTATNAAC</sequence>
<gene>
    <name evidence="3" type="ORF">BN996_00969</name>
</gene>
<evidence type="ECO:0000313" key="3">
    <source>
        <dbReference type="EMBL" id="CQR49508.1"/>
    </source>
</evidence>
<dbReference type="RefSeq" id="WP_089777418.1">
    <property type="nucleotide sequence ID" value="NZ_CABLRR010000002.1"/>
</dbReference>
<dbReference type="InterPro" id="IPR012859">
    <property type="entry name" value="Pilin_N_archaeal"/>
</dbReference>
<name>A0A0D6JPG9_9EURY</name>
<dbReference type="OrthoDB" id="240763at2157"/>
<keyword evidence="1" id="KW-0472">Membrane</keyword>
<dbReference type="InterPro" id="IPR013373">
    <property type="entry name" value="Flagellin/pilin_N_arc"/>
</dbReference>
<keyword evidence="1" id="KW-0812">Transmembrane</keyword>
<organism evidence="3 4">
    <name type="scientific">Haloferax massiliensis</name>
    <dbReference type="NCBI Taxonomy" id="1476858"/>
    <lineage>
        <taxon>Archaea</taxon>
        <taxon>Methanobacteriati</taxon>
        <taxon>Methanobacteriota</taxon>
        <taxon>Stenosarchaea group</taxon>
        <taxon>Halobacteria</taxon>
        <taxon>Halobacteriales</taxon>
        <taxon>Haloferacaceae</taxon>
        <taxon>Haloferax</taxon>
    </lineage>
</organism>
<keyword evidence="4" id="KW-1185">Reference proteome</keyword>
<dbReference type="Pfam" id="PF07790">
    <property type="entry name" value="Pilin_N"/>
    <property type="match status" value="1"/>
</dbReference>
<protein>
    <recommendedName>
        <fullName evidence="2">Archaeal Type IV pilin N-terminal domain-containing protein</fullName>
    </recommendedName>
</protein>
<evidence type="ECO:0000313" key="4">
    <source>
        <dbReference type="Proteomes" id="UP000198902"/>
    </source>
</evidence>
<dbReference type="AlphaFoldDB" id="A0A0D6JPG9"/>
<dbReference type="EMBL" id="CSTE01000002">
    <property type="protein sequence ID" value="CQR49508.1"/>
    <property type="molecule type" value="Genomic_DNA"/>
</dbReference>
<proteinExistence type="predicted"/>
<reference evidence="4" key="1">
    <citation type="submission" date="2015-03" db="EMBL/GenBank/DDBJ databases">
        <authorList>
            <person name="Urmite Genomes"/>
        </authorList>
    </citation>
    <scope>NUCLEOTIDE SEQUENCE [LARGE SCALE GENOMIC DNA]</scope>
    <source>
        <strain evidence="4">Arc-Hr</strain>
    </source>
</reference>
<keyword evidence="1" id="KW-1133">Transmembrane helix</keyword>
<feature type="domain" description="Archaeal Type IV pilin N-terminal" evidence="2">
    <location>
        <begin position="13"/>
        <end position="91"/>
    </location>
</feature>
<dbReference type="NCBIfam" id="TIGR02537">
    <property type="entry name" value="arch_flag_Nterm"/>
    <property type="match status" value="1"/>
</dbReference>
<feature type="transmembrane region" description="Helical" evidence="1">
    <location>
        <begin position="21"/>
        <end position="42"/>
    </location>
</feature>